<comment type="caution">
    <text evidence="18">The sequence shown here is derived from an EMBL/GenBank/DDBJ whole genome shotgun (WGS) entry which is preliminary data.</text>
</comment>
<dbReference type="InterPro" id="IPR004365">
    <property type="entry name" value="NA-bd_OB_tRNA"/>
</dbReference>
<dbReference type="NCBIfam" id="NF003118">
    <property type="entry name" value="PRK04036.1-3"/>
    <property type="match status" value="1"/>
</dbReference>
<keyword evidence="9 15" id="KW-0269">Exonuclease</keyword>
<dbReference type="RefSeq" id="WP_211530816.1">
    <property type="nucleotide sequence ID" value="NZ_JWHL01000008.1"/>
</dbReference>
<dbReference type="GO" id="GO:0003887">
    <property type="term" value="F:DNA-directed DNA polymerase activity"/>
    <property type="evidence" value="ECO:0007669"/>
    <property type="project" value="UniProtKB-UniRule"/>
</dbReference>
<dbReference type="OrthoDB" id="372039at2157"/>
<dbReference type="InterPro" id="IPR011149">
    <property type="entry name" value="Pol2_small_arc"/>
</dbReference>
<keyword evidence="6 15" id="KW-0235">DNA replication</keyword>
<keyword evidence="19" id="KW-1185">Reference proteome</keyword>
<comment type="subunit">
    <text evidence="3 15">Heterodimer of a large subunit and a small subunit.</text>
</comment>
<dbReference type="PANTHER" id="PTHR10416:SF0">
    <property type="entry name" value="DNA POLYMERASE DELTA SUBUNIT 2"/>
    <property type="match status" value="1"/>
</dbReference>
<keyword evidence="10 15" id="KW-0239">DNA-directed DNA polymerase</keyword>
<evidence type="ECO:0000313" key="19">
    <source>
        <dbReference type="Proteomes" id="UP000730161"/>
    </source>
</evidence>
<dbReference type="GO" id="GO:0006271">
    <property type="term" value="P:DNA strand elongation involved in DNA replication"/>
    <property type="evidence" value="ECO:0007669"/>
    <property type="project" value="TreeGrafter"/>
</dbReference>
<evidence type="ECO:0000256" key="9">
    <source>
        <dbReference type="ARBA" id="ARBA00022839"/>
    </source>
</evidence>
<dbReference type="Pfam" id="PF01336">
    <property type="entry name" value="tRNA_anti-codon"/>
    <property type="match status" value="1"/>
</dbReference>
<evidence type="ECO:0000256" key="5">
    <source>
        <dbReference type="ARBA" id="ARBA00022695"/>
    </source>
</evidence>
<evidence type="ECO:0000259" key="17">
    <source>
        <dbReference type="Pfam" id="PF04042"/>
    </source>
</evidence>
<dbReference type="AlphaFoldDB" id="A0A8J7WA45"/>
<dbReference type="HAMAP" id="MF_00325">
    <property type="entry name" value="DNApol_II_A_arch"/>
    <property type="match status" value="1"/>
</dbReference>
<keyword evidence="4 15" id="KW-0808">Transferase</keyword>
<evidence type="ECO:0000256" key="4">
    <source>
        <dbReference type="ARBA" id="ARBA00022679"/>
    </source>
</evidence>
<evidence type="ECO:0000256" key="12">
    <source>
        <dbReference type="ARBA" id="ARBA00023268"/>
    </source>
</evidence>
<dbReference type="Proteomes" id="UP000730161">
    <property type="component" value="Unassembled WGS sequence"/>
</dbReference>
<keyword evidence="8 15" id="KW-0378">Hydrolase</keyword>
<keyword evidence="5 15" id="KW-0548">Nucleotidyltransferase</keyword>
<dbReference type="GO" id="GO:0008310">
    <property type="term" value="F:single-stranded DNA 3'-5' DNA exonuclease activity"/>
    <property type="evidence" value="ECO:0007669"/>
    <property type="project" value="UniProtKB-EC"/>
</dbReference>
<comment type="function">
    <text evidence="13 15">Possesses two activities: a DNA synthesis (polymerase) and an exonucleolytic activity that degrades single-stranded DNA in the 3' to 5' direction. Has a template-primer preference which is characteristic of a replicative DNA polymerase.</text>
</comment>
<evidence type="ECO:0000259" key="16">
    <source>
        <dbReference type="Pfam" id="PF01336"/>
    </source>
</evidence>
<dbReference type="InterPro" id="IPR029052">
    <property type="entry name" value="Metallo-depent_PP-like"/>
</dbReference>
<dbReference type="CDD" id="cd07386">
    <property type="entry name" value="MPP_DNA_pol_II_small_archeal_C"/>
    <property type="match status" value="1"/>
</dbReference>
<comment type="similarity">
    <text evidence="2 15">Belongs to the DNA polymerase delta/II small subunit family.</text>
</comment>
<evidence type="ECO:0000256" key="8">
    <source>
        <dbReference type="ARBA" id="ARBA00022801"/>
    </source>
</evidence>
<feature type="domain" description="DNA polymerase alpha/delta/epsilon subunit B" evidence="17">
    <location>
        <begin position="219"/>
        <end position="410"/>
    </location>
</feature>
<evidence type="ECO:0000313" key="18">
    <source>
        <dbReference type="EMBL" id="MBR1369125.1"/>
    </source>
</evidence>
<comment type="catalytic activity">
    <reaction evidence="14 15">
        <text>DNA(n) + a 2'-deoxyribonucleoside 5'-triphosphate = DNA(n+1) + diphosphate</text>
        <dbReference type="Rhea" id="RHEA:22508"/>
        <dbReference type="Rhea" id="RHEA-COMP:17339"/>
        <dbReference type="Rhea" id="RHEA-COMP:17340"/>
        <dbReference type="ChEBI" id="CHEBI:33019"/>
        <dbReference type="ChEBI" id="CHEBI:61560"/>
        <dbReference type="ChEBI" id="CHEBI:173112"/>
        <dbReference type="EC" id="2.7.7.7"/>
    </reaction>
</comment>
<dbReference type="CDD" id="cd04490">
    <property type="entry name" value="PolII_SU_OBF"/>
    <property type="match status" value="1"/>
</dbReference>
<gene>
    <name evidence="15" type="primary">polB</name>
    <name evidence="18" type="ORF">RJ53_06295</name>
</gene>
<dbReference type="EMBL" id="JWHL01000008">
    <property type="protein sequence ID" value="MBR1369125.1"/>
    <property type="molecule type" value="Genomic_DNA"/>
</dbReference>
<protein>
    <recommendedName>
        <fullName evidence="15">DNA polymerase II small subunit</fullName>
        <shortName evidence="15">Pol II</shortName>
        <ecNumber evidence="15">2.7.7.7</ecNumber>
    </recommendedName>
    <alternativeName>
        <fullName evidence="15">Exodeoxyribonuclease small subunit</fullName>
        <ecNumber evidence="15">3.1.11.1</ecNumber>
    </alternativeName>
</protein>
<dbReference type="EC" id="2.7.7.7" evidence="15"/>
<proteinExistence type="inferred from homology"/>
<evidence type="ECO:0000256" key="7">
    <source>
        <dbReference type="ARBA" id="ARBA00022722"/>
    </source>
</evidence>
<keyword evidence="7 15" id="KW-0540">Nuclease</keyword>
<keyword evidence="11 15" id="KW-0238">DNA-binding</keyword>
<evidence type="ECO:0000256" key="3">
    <source>
        <dbReference type="ARBA" id="ARBA00011315"/>
    </source>
</evidence>
<evidence type="ECO:0000256" key="13">
    <source>
        <dbReference type="ARBA" id="ARBA00024817"/>
    </source>
</evidence>
<evidence type="ECO:0000256" key="15">
    <source>
        <dbReference type="HAMAP-Rule" id="MF_00325"/>
    </source>
</evidence>
<keyword evidence="12 15" id="KW-0511">Multifunctional enzyme</keyword>
<dbReference type="GO" id="GO:0042575">
    <property type="term" value="C:DNA polymerase complex"/>
    <property type="evidence" value="ECO:0007669"/>
    <property type="project" value="TreeGrafter"/>
</dbReference>
<evidence type="ECO:0000256" key="6">
    <source>
        <dbReference type="ARBA" id="ARBA00022705"/>
    </source>
</evidence>
<evidence type="ECO:0000256" key="10">
    <source>
        <dbReference type="ARBA" id="ARBA00022932"/>
    </source>
</evidence>
<dbReference type="InterPro" id="IPR024826">
    <property type="entry name" value="DNA_pol_delta/II_ssu"/>
</dbReference>
<accession>A0A8J7WA45</accession>
<feature type="domain" description="OB" evidence="16">
    <location>
        <begin position="129"/>
        <end position="189"/>
    </location>
</feature>
<dbReference type="EC" id="3.1.11.1" evidence="15"/>
<dbReference type="PANTHER" id="PTHR10416">
    <property type="entry name" value="DNA POLYMERASE DELTA SUBUNIT 2"/>
    <property type="match status" value="1"/>
</dbReference>
<sequence>MLRDQEIVSRFCEAGHLVDPTVVSYIQEKGDPALIQTILKSLSVNCTVVLPSHIPSLTQRRDGIRFTADPILEVIEGMEGSAGPVRQIEDYASLFRNRYDTLGSLIRKRTGSIPVEALIRSSRFRDSDVTIIGIVLDVKTTAKGHRIIELEDPTGIIPVLFNSGRDGFADAERIVPDEVIGVRGKLSPDAGLFYADQLLRPDIPIQHAPYTPHQSGKAVFISDIHIGSDTFLEDPWERFCDWISAEDDISYLLVAGDLVDGIGIYPGQEKELTIQNIYEQYDRLGEMLATLPSRLRIVLAPGNHDVVRGAEPQPAIPAEFRSAYTPNCTFVENPCAVSIQGVRVLMYHGRSIDDLISLIPGARYEAPSEMMEAMLKRRHLAPSYGRRTPVLATEQDRLIIDPVPEILHTGHVHITGISRYRGVLSVNAGAWQGQTAFQKQMNINPTPGQAIIIDLERMEPQVCDFLSK</sequence>
<evidence type="ECO:0000256" key="11">
    <source>
        <dbReference type="ARBA" id="ARBA00023125"/>
    </source>
</evidence>
<name>A0A8J7WA45_9EURY</name>
<reference evidence="18" key="1">
    <citation type="submission" date="2014-12" db="EMBL/GenBank/DDBJ databases">
        <authorList>
            <person name="Huang H.-H."/>
            <person name="Chen S.-C."/>
            <person name="Lai M.-C."/>
        </authorList>
    </citation>
    <scope>NUCLEOTIDE SEQUENCE</scope>
    <source>
        <strain evidence="18">K1F9705b</strain>
    </source>
</reference>
<dbReference type="Pfam" id="PF04042">
    <property type="entry name" value="DNA_pol_E_B"/>
    <property type="match status" value="1"/>
</dbReference>
<dbReference type="GO" id="GO:0006308">
    <property type="term" value="P:DNA catabolic process"/>
    <property type="evidence" value="ECO:0007669"/>
    <property type="project" value="UniProtKB-UniRule"/>
</dbReference>
<comment type="catalytic activity">
    <reaction evidence="1 15">
        <text>Exonucleolytic cleavage in the 3'- to 5'-direction to yield nucleoside 5'-phosphates.</text>
        <dbReference type="EC" id="3.1.11.1"/>
    </reaction>
</comment>
<evidence type="ECO:0000256" key="14">
    <source>
        <dbReference type="ARBA" id="ARBA00049244"/>
    </source>
</evidence>
<dbReference type="Gene3D" id="3.60.21.50">
    <property type="match status" value="1"/>
</dbReference>
<dbReference type="SUPFAM" id="SSF56300">
    <property type="entry name" value="Metallo-dependent phosphatases"/>
    <property type="match status" value="1"/>
</dbReference>
<evidence type="ECO:0000256" key="1">
    <source>
        <dbReference type="ARBA" id="ARBA00000563"/>
    </source>
</evidence>
<dbReference type="InterPro" id="IPR007185">
    <property type="entry name" value="DNA_pol_a/d/e_bsu"/>
</dbReference>
<dbReference type="GO" id="GO:0003677">
    <property type="term" value="F:DNA binding"/>
    <property type="evidence" value="ECO:0007669"/>
    <property type="project" value="UniProtKB-UniRule"/>
</dbReference>
<evidence type="ECO:0000256" key="2">
    <source>
        <dbReference type="ARBA" id="ARBA00006035"/>
    </source>
</evidence>
<dbReference type="PIRSF" id="PIRSF000803">
    <property type="entry name" value="Arc_Pol2_small"/>
    <property type="match status" value="1"/>
</dbReference>
<organism evidence="18 19">
    <name type="scientific">Methanocalculus chunghsingensis</name>
    <dbReference type="NCBI Taxonomy" id="156457"/>
    <lineage>
        <taxon>Archaea</taxon>
        <taxon>Methanobacteriati</taxon>
        <taxon>Methanobacteriota</taxon>
        <taxon>Stenosarchaea group</taxon>
        <taxon>Methanomicrobia</taxon>
        <taxon>Methanomicrobiales</taxon>
        <taxon>Methanocalculaceae</taxon>
        <taxon>Methanocalculus</taxon>
    </lineage>
</organism>